<dbReference type="Pfam" id="PF00005">
    <property type="entry name" value="ABC_tran"/>
    <property type="match status" value="2"/>
</dbReference>
<dbReference type="EMBL" id="GG662682">
    <property type="protein sequence ID" value="EAR96798.2"/>
    <property type="molecule type" value="Genomic_DNA"/>
</dbReference>
<dbReference type="KEGG" id="tet:TTHERM_00862740"/>
<evidence type="ECO:0000256" key="5">
    <source>
        <dbReference type="ARBA" id="ARBA00022737"/>
    </source>
</evidence>
<dbReference type="FunFam" id="3.40.50.300:FF:001253">
    <property type="entry name" value="ATP-binding cassette protein subfamily A, member 10"/>
    <property type="match status" value="1"/>
</dbReference>
<feature type="transmembrane region" description="Helical" evidence="10">
    <location>
        <begin position="717"/>
        <end position="741"/>
    </location>
</feature>
<feature type="transmembrane region" description="Helical" evidence="10">
    <location>
        <begin position="189"/>
        <end position="210"/>
    </location>
</feature>
<dbReference type="SUPFAM" id="SSF52540">
    <property type="entry name" value="P-loop containing nucleoside triphosphate hydrolases"/>
    <property type="match status" value="2"/>
</dbReference>
<proteinExistence type="inferred from homology"/>
<dbReference type="Proteomes" id="UP000009168">
    <property type="component" value="Unassembled WGS sequence"/>
</dbReference>
<protein>
    <submittedName>
        <fullName evidence="12">Transporter family ABC domain protein</fullName>
    </submittedName>
</protein>
<name>Q23JR2_TETTS</name>
<keyword evidence="6" id="KW-0547">Nucleotide-binding</keyword>
<evidence type="ECO:0000313" key="12">
    <source>
        <dbReference type="EMBL" id="EAR96798.2"/>
    </source>
</evidence>
<evidence type="ECO:0000256" key="6">
    <source>
        <dbReference type="ARBA" id="ARBA00022741"/>
    </source>
</evidence>
<feature type="transmembrane region" description="Helical" evidence="10">
    <location>
        <begin position="230"/>
        <end position="251"/>
    </location>
</feature>
<dbReference type="InterPro" id="IPR026082">
    <property type="entry name" value="ABCA"/>
</dbReference>
<evidence type="ECO:0000256" key="9">
    <source>
        <dbReference type="ARBA" id="ARBA00023136"/>
    </source>
</evidence>
<dbReference type="RefSeq" id="XP_001017043.2">
    <property type="nucleotide sequence ID" value="XM_001017043.2"/>
</dbReference>
<keyword evidence="9 10" id="KW-0472">Membrane</keyword>
<dbReference type="Gene3D" id="3.40.50.300">
    <property type="entry name" value="P-loop containing nucleotide triphosphate hydrolases"/>
    <property type="match status" value="2"/>
</dbReference>
<dbReference type="GO" id="GO:0005524">
    <property type="term" value="F:ATP binding"/>
    <property type="evidence" value="ECO:0007669"/>
    <property type="project" value="UniProtKB-KW"/>
</dbReference>
<comment type="similarity">
    <text evidence="2">Belongs to the ABC transporter superfamily. ABCA family.</text>
</comment>
<keyword evidence="13" id="KW-1185">Reference proteome</keyword>
<feature type="transmembrane region" description="Helical" evidence="10">
    <location>
        <begin position="943"/>
        <end position="962"/>
    </location>
</feature>
<gene>
    <name evidence="12" type="ORF">TTHERM_00862740</name>
</gene>
<evidence type="ECO:0000256" key="7">
    <source>
        <dbReference type="ARBA" id="ARBA00022840"/>
    </source>
</evidence>
<dbReference type="GO" id="GO:0016020">
    <property type="term" value="C:membrane"/>
    <property type="evidence" value="ECO:0007669"/>
    <property type="project" value="UniProtKB-SubCell"/>
</dbReference>
<dbReference type="GeneID" id="7838088"/>
<reference evidence="13" key="1">
    <citation type="journal article" date="2006" name="PLoS Biol.">
        <title>Macronuclear genome sequence of the ciliate Tetrahymena thermophila, a model eukaryote.</title>
        <authorList>
            <person name="Eisen J.A."/>
            <person name="Coyne R.S."/>
            <person name="Wu M."/>
            <person name="Wu D."/>
            <person name="Thiagarajan M."/>
            <person name="Wortman J.R."/>
            <person name="Badger J.H."/>
            <person name="Ren Q."/>
            <person name="Amedeo P."/>
            <person name="Jones K.M."/>
            <person name="Tallon L.J."/>
            <person name="Delcher A.L."/>
            <person name="Salzberg S.L."/>
            <person name="Silva J.C."/>
            <person name="Haas B.J."/>
            <person name="Majoros W.H."/>
            <person name="Farzad M."/>
            <person name="Carlton J.M."/>
            <person name="Smith R.K. Jr."/>
            <person name="Garg J."/>
            <person name="Pearlman R.E."/>
            <person name="Karrer K.M."/>
            <person name="Sun L."/>
            <person name="Manning G."/>
            <person name="Elde N.C."/>
            <person name="Turkewitz A.P."/>
            <person name="Asai D.J."/>
            <person name="Wilkes D.E."/>
            <person name="Wang Y."/>
            <person name="Cai H."/>
            <person name="Collins K."/>
            <person name="Stewart B.A."/>
            <person name="Lee S.R."/>
            <person name="Wilamowska K."/>
            <person name="Weinberg Z."/>
            <person name="Ruzzo W.L."/>
            <person name="Wloga D."/>
            <person name="Gaertig J."/>
            <person name="Frankel J."/>
            <person name="Tsao C.-C."/>
            <person name="Gorovsky M.A."/>
            <person name="Keeling P.J."/>
            <person name="Waller R.F."/>
            <person name="Patron N.J."/>
            <person name="Cherry J.M."/>
            <person name="Stover N.A."/>
            <person name="Krieger C.J."/>
            <person name="del Toro C."/>
            <person name="Ryder H.F."/>
            <person name="Williamson S.C."/>
            <person name="Barbeau R.A."/>
            <person name="Hamilton E.P."/>
            <person name="Orias E."/>
        </authorList>
    </citation>
    <scope>NUCLEOTIDE SEQUENCE [LARGE SCALE GENOMIC DNA]</scope>
    <source>
        <strain evidence="13">SB210</strain>
    </source>
</reference>
<evidence type="ECO:0000256" key="2">
    <source>
        <dbReference type="ARBA" id="ARBA00008869"/>
    </source>
</evidence>
<dbReference type="InterPro" id="IPR003593">
    <property type="entry name" value="AAA+_ATPase"/>
</dbReference>
<evidence type="ECO:0000256" key="10">
    <source>
        <dbReference type="SAM" id="Phobius"/>
    </source>
</evidence>
<accession>Q23JR2</accession>
<dbReference type="HOGENOM" id="CLU_000604_19_1_1"/>
<evidence type="ECO:0000256" key="8">
    <source>
        <dbReference type="ARBA" id="ARBA00022989"/>
    </source>
</evidence>
<dbReference type="FunFam" id="3.40.50.300:FF:000335">
    <property type="entry name" value="ATP binding cassette subfamily A member 5"/>
    <property type="match status" value="1"/>
</dbReference>
<dbReference type="SMART" id="SM00382">
    <property type="entry name" value="AAA"/>
    <property type="match status" value="2"/>
</dbReference>
<dbReference type="PANTHER" id="PTHR19229">
    <property type="entry name" value="ATP-BINDING CASSETTE TRANSPORTER SUBFAMILY A ABCA"/>
    <property type="match status" value="1"/>
</dbReference>
<keyword evidence="8 10" id="KW-1133">Transmembrane helix</keyword>
<feature type="transmembrane region" description="Helical" evidence="10">
    <location>
        <begin position="848"/>
        <end position="868"/>
    </location>
</feature>
<organism evidence="12 13">
    <name type="scientific">Tetrahymena thermophila (strain SB210)</name>
    <dbReference type="NCBI Taxonomy" id="312017"/>
    <lineage>
        <taxon>Eukaryota</taxon>
        <taxon>Sar</taxon>
        <taxon>Alveolata</taxon>
        <taxon>Ciliophora</taxon>
        <taxon>Intramacronucleata</taxon>
        <taxon>Oligohymenophorea</taxon>
        <taxon>Hymenostomatida</taxon>
        <taxon>Tetrahymenina</taxon>
        <taxon>Tetrahymenidae</taxon>
        <taxon>Tetrahymena</taxon>
    </lineage>
</organism>
<dbReference type="GO" id="GO:0016887">
    <property type="term" value="F:ATP hydrolysis activity"/>
    <property type="evidence" value="ECO:0007669"/>
    <property type="project" value="InterPro"/>
</dbReference>
<dbReference type="eggNOG" id="KOG0059">
    <property type="taxonomic scope" value="Eukaryota"/>
</dbReference>
<feature type="transmembrane region" description="Helical" evidence="10">
    <location>
        <begin position="48"/>
        <end position="72"/>
    </location>
</feature>
<keyword evidence="5" id="KW-0677">Repeat</keyword>
<dbReference type="InterPro" id="IPR013525">
    <property type="entry name" value="ABC2_TM"/>
</dbReference>
<dbReference type="CDD" id="cd03263">
    <property type="entry name" value="ABC_subfamily_A"/>
    <property type="match status" value="2"/>
</dbReference>
<evidence type="ECO:0000259" key="11">
    <source>
        <dbReference type="PROSITE" id="PS50893"/>
    </source>
</evidence>
<dbReference type="PROSITE" id="PS00211">
    <property type="entry name" value="ABC_TRANSPORTER_1"/>
    <property type="match status" value="2"/>
</dbReference>
<feature type="domain" description="ABC transporter" evidence="11">
    <location>
        <begin position="1007"/>
        <end position="1244"/>
    </location>
</feature>
<keyword evidence="3" id="KW-0813">Transport</keyword>
<feature type="transmembrane region" description="Helical" evidence="10">
    <location>
        <begin position="133"/>
        <end position="151"/>
    </location>
</feature>
<dbReference type="InterPro" id="IPR027417">
    <property type="entry name" value="P-loop_NTPase"/>
</dbReference>
<dbReference type="PROSITE" id="PS50893">
    <property type="entry name" value="ABC_TRANSPORTER_2"/>
    <property type="match status" value="2"/>
</dbReference>
<dbReference type="InterPro" id="IPR003439">
    <property type="entry name" value="ABC_transporter-like_ATP-bd"/>
</dbReference>
<comment type="subcellular location">
    <subcellularLocation>
        <location evidence="1">Membrane</location>
        <topology evidence="1">Multi-pass membrane protein</topology>
    </subcellularLocation>
</comment>
<feature type="transmembrane region" description="Helical" evidence="10">
    <location>
        <begin position="808"/>
        <end position="836"/>
    </location>
</feature>
<dbReference type="InterPro" id="IPR017871">
    <property type="entry name" value="ABC_transporter-like_CS"/>
</dbReference>
<sequence>MSTVLKQASIIIKKNALLNRRSYEYLRDIFPPLISAIFNIVAKNASALQFIAALYLPLSLSGFLRSFVFNFINEKSEKYKETQKIMGLKDISYNLGWLTFNFGKAFLIGVIYLVPCLAAQSFSDSSLTVGEIILAYALFICAALSQCYMYTTFFSHPKLPSDLITLIHLIASALQYVAAVDTVQESQNLLNLLSLFPQTCIIFIFLSAGWNSSQSSHSFSYSKMAKNYSYSNGIMMLVIDTIVYFILYLYFDQVVKNEYGTQRDALFFINWIWKKNPKNSSQIFSQNQKKNDEEMNASQNEIDFCSAKYKEEFLNVQNLSVSVKVRDLVKKFGDFTAVDHLSLTLYEKQIFCLLGHNGAGKTTTISLLTGLLQKNQGKIIMNGLDFDQNKDQIRQNIGLCQQKDVLYDNFTIEEHLQFIGRIKGKDGVELENEIKYLIKKCQLSNEVGKTAKILSGGNKRKLSLAMALIGGSKIVFLDEPSSGLDFNARKEIKQILLELKKEQRTIILTTHHLEEAEECSDRIAIMAKGKLLTLGTNEFIKRNFGVGYHLTIAKKSENQINSSQKSQIDLKQNEAPEISKKEYQLSSEKCNQIRQIINQIIPEAKYNPQSQVGIVKFTLPFSSKQHFSNLFSTLEKDNELNLDLEANTLEDAFINIGMDENKYLNPSENQTQLVQEKFTDFSNIALPECLKKAPIFDFLNQTFGCFQRKVFITMRSISIVISFFLPLLLQLVGVFVANYAITESTVNNDNTNPDQQISVQFLQIIIFGIFGMIAYNFVTTSFCGVPVMERELKLRYSLNVMGCRSLPYWLGTFIFDFIFISINLYIFFIICFIIGFNAVTDHFGEFFGLTQLFIFAIICQSYFLSFFFEKSQTAYKLVFFVNYFLFYTIPALIASQSKTAQGFMVLISPYLCYNVGTQLISSDTLPFSKEYNDANYPSWQNQIWQYVIILLGQGIVYAWIALRIEQRTEKFKADPKIDYSEFENQPTPAEVAAEDHRVSNMNCQDKIKVSHLYKTYRIDKKTPPYTAIKNNSFGVQNGEILGLLGPNGAGKSTTFNILTSLIPKSQGSVKLKNIEVESGLMEVYQDVGICPQFDNLYENLTVFEHLRLFGRIKGLKGNDLKESIDYFLKVMQLEDYINRKASQLSGGNKRKLCVSMALIGGPDMQFFDEPSSGVDPIARRFLWNTLSQSLKLRNGAIVLTTHSMDEAECLCSKIGILINGKFICYGTPQFLKEKYGEGYKITFTAQKTEVAKQEVLKQFQQAKLLNDQSDNQQIALILPYQNFSLSNTFDFFENNLCLKQGLISDFQISQSSLASIFVYFSQFQQNKSQ</sequence>
<evidence type="ECO:0000256" key="4">
    <source>
        <dbReference type="ARBA" id="ARBA00022692"/>
    </source>
</evidence>
<evidence type="ECO:0000256" key="3">
    <source>
        <dbReference type="ARBA" id="ARBA00022448"/>
    </source>
</evidence>
<dbReference type="InParanoid" id="Q23JR2"/>
<keyword evidence="4 10" id="KW-0812">Transmembrane</keyword>
<evidence type="ECO:0000256" key="1">
    <source>
        <dbReference type="ARBA" id="ARBA00004141"/>
    </source>
</evidence>
<feature type="transmembrane region" description="Helical" evidence="10">
    <location>
        <begin position="875"/>
        <end position="894"/>
    </location>
</feature>
<feature type="transmembrane region" description="Helical" evidence="10">
    <location>
        <begin position="93"/>
        <end position="113"/>
    </location>
</feature>
<dbReference type="GO" id="GO:0005319">
    <property type="term" value="F:lipid transporter activity"/>
    <property type="evidence" value="ECO:0007669"/>
    <property type="project" value="TreeGrafter"/>
</dbReference>
<dbReference type="Pfam" id="PF12698">
    <property type="entry name" value="ABC2_membrane_3"/>
    <property type="match status" value="2"/>
</dbReference>
<keyword evidence="7" id="KW-0067">ATP-binding</keyword>
<dbReference type="PANTHER" id="PTHR19229:SF36">
    <property type="entry name" value="ATP-BINDING CASSETTE SUB-FAMILY A MEMBER 2"/>
    <property type="match status" value="1"/>
</dbReference>
<feature type="domain" description="ABC transporter" evidence="11">
    <location>
        <begin position="323"/>
        <end position="553"/>
    </location>
</feature>
<evidence type="ECO:0000313" key="13">
    <source>
        <dbReference type="Proteomes" id="UP000009168"/>
    </source>
</evidence>
<feature type="transmembrane region" description="Helical" evidence="10">
    <location>
        <begin position="761"/>
        <end position="787"/>
    </location>
</feature>
<dbReference type="OrthoDB" id="10255969at2759"/>
<dbReference type="GO" id="GO:0140359">
    <property type="term" value="F:ABC-type transporter activity"/>
    <property type="evidence" value="ECO:0007669"/>
    <property type="project" value="InterPro"/>
</dbReference>